<dbReference type="AlphaFoldDB" id="A0A2T0T7T2"/>
<sequence length="97" mass="10243">MTGVETRQDFTRGSGCPGVVLIYLEPIGECVQSVNRGTLTNCATWTRTTPATRSPVIFSGSFVQSWEAVGDTKGNEAGTKTGVSVFTHDITVTSAPC</sequence>
<dbReference type="RefSeq" id="WP_146174814.1">
    <property type="nucleotide sequence ID" value="NZ_PVTF01000005.1"/>
</dbReference>
<dbReference type="OrthoDB" id="3637015at2"/>
<name>A0A2T0T7T2_9PSEU</name>
<keyword evidence="2" id="KW-1185">Reference proteome</keyword>
<protein>
    <submittedName>
        <fullName evidence="1">Uncharacterized protein</fullName>
    </submittedName>
</protein>
<gene>
    <name evidence="1" type="ORF">CLV43_105461</name>
</gene>
<evidence type="ECO:0000313" key="2">
    <source>
        <dbReference type="Proteomes" id="UP000239494"/>
    </source>
</evidence>
<evidence type="ECO:0000313" key="1">
    <source>
        <dbReference type="EMBL" id="PRY41703.1"/>
    </source>
</evidence>
<comment type="caution">
    <text evidence="1">The sequence shown here is derived from an EMBL/GenBank/DDBJ whole genome shotgun (WGS) entry which is preliminary data.</text>
</comment>
<proteinExistence type="predicted"/>
<dbReference type="EMBL" id="PVTF01000005">
    <property type="protein sequence ID" value="PRY41703.1"/>
    <property type="molecule type" value="Genomic_DNA"/>
</dbReference>
<dbReference type="Proteomes" id="UP000239494">
    <property type="component" value="Unassembled WGS sequence"/>
</dbReference>
<reference evidence="1 2" key="1">
    <citation type="submission" date="2018-03" db="EMBL/GenBank/DDBJ databases">
        <title>Genomic Encyclopedia of Archaeal and Bacterial Type Strains, Phase II (KMG-II): from individual species to whole genera.</title>
        <authorList>
            <person name="Goeker M."/>
        </authorList>
    </citation>
    <scope>NUCLEOTIDE SEQUENCE [LARGE SCALE GENOMIC DNA]</scope>
    <source>
        <strain evidence="1 2">DSM 44720</strain>
    </source>
</reference>
<organism evidence="1 2">
    <name type="scientific">Umezawaea tangerina</name>
    <dbReference type="NCBI Taxonomy" id="84725"/>
    <lineage>
        <taxon>Bacteria</taxon>
        <taxon>Bacillati</taxon>
        <taxon>Actinomycetota</taxon>
        <taxon>Actinomycetes</taxon>
        <taxon>Pseudonocardiales</taxon>
        <taxon>Pseudonocardiaceae</taxon>
        <taxon>Umezawaea</taxon>
    </lineage>
</organism>
<accession>A0A2T0T7T2</accession>